<dbReference type="Gene3D" id="3.60.21.10">
    <property type="match status" value="1"/>
</dbReference>
<dbReference type="InterPro" id="IPR036907">
    <property type="entry name" value="5'-Nucleotdase_C_sf"/>
</dbReference>
<comment type="caution">
    <text evidence="3">The sequence shown here is derived from an EMBL/GenBank/DDBJ whole genome shotgun (WGS) entry which is preliminary data.</text>
</comment>
<keyword evidence="1" id="KW-0547">Nucleotide-binding</keyword>
<evidence type="ECO:0000259" key="2">
    <source>
        <dbReference type="Pfam" id="PF02872"/>
    </source>
</evidence>
<dbReference type="PANTHER" id="PTHR11575">
    <property type="entry name" value="5'-NUCLEOTIDASE-RELATED"/>
    <property type="match status" value="1"/>
</dbReference>
<keyword evidence="1" id="KW-0378">Hydrolase</keyword>
<organism evidence="3 4">
    <name type="scientific">Virgisporangium aurantiacum</name>
    <dbReference type="NCBI Taxonomy" id="175570"/>
    <lineage>
        <taxon>Bacteria</taxon>
        <taxon>Bacillati</taxon>
        <taxon>Actinomycetota</taxon>
        <taxon>Actinomycetes</taxon>
        <taxon>Micromonosporales</taxon>
        <taxon>Micromonosporaceae</taxon>
        <taxon>Virgisporangium</taxon>
    </lineage>
</organism>
<dbReference type="InterPro" id="IPR008334">
    <property type="entry name" value="5'-Nucleotdase_C"/>
</dbReference>
<dbReference type="GO" id="GO:0000166">
    <property type="term" value="F:nucleotide binding"/>
    <property type="evidence" value="ECO:0007669"/>
    <property type="project" value="UniProtKB-KW"/>
</dbReference>
<dbReference type="GO" id="GO:0008768">
    <property type="term" value="F:UDP-sugar diphosphatase activity"/>
    <property type="evidence" value="ECO:0007669"/>
    <property type="project" value="TreeGrafter"/>
</dbReference>
<feature type="domain" description="5'-Nucleotidase C-terminal" evidence="2">
    <location>
        <begin position="420"/>
        <end position="585"/>
    </location>
</feature>
<protein>
    <submittedName>
        <fullName evidence="3">Bifunctional metallophosphatase/5'-nucleotidase</fullName>
    </submittedName>
</protein>
<dbReference type="RefSeq" id="WP_203987537.1">
    <property type="nucleotide sequence ID" value="NZ_BOPG01000006.1"/>
</dbReference>
<evidence type="ECO:0000256" key="1">
    <source>
        <dbReference type="RuleBase" id="RU362119"/>
    </source>
</evidence>
<dbReference type="InterPro" id="IPR006179">
    <property type="entry name" value="5_nucleotidase/apyrase"/>
</dbReference>
<keyword evidence="4" id="KW-1185">Reference proteome</keyword>
<comment type="similarity">
    <text evidence="1">Belongs to the 5'-nucleotidase family.</text>
</comment>
<dbReference type="EMBL" id="BOPG01000006">
    <property type="protein sequence ID" value="GIJ53404.1"/>
    <property type="molecule type" value="Genomic_DNA"/>
</dbReference>
<reference evidence="3" key="1">
    <citation type="submission" date="2021-01" db="EMBL/GenBank/DDBJ databases">
        <title>Whole genome shotgun sequence of Virgisporangium aurantiacum NBRC 16421.</title>
        <authorList>
            <person name="Komaki H."/>
            <person name="Tamura T."/>
        </authorList>
    </citation>
    <scope>NUCLEOTIDE SEQUENCE</scope>
    <source>
        <strain evidence="3">NBRC 16421</strain>
    </source>
</reference>
<evidence type="ECO:0000313" key="4">
    <source>
        <dbReference type="Proteomes" id="UP000612585"/>
    </source>
</evidence>
<proteinExistence type="inferred from homology"/>
<dbReference type="Pfam" id="PF02872">
    <property type="entry name" value="5_nucleotid_C"/>
    <property type="match status" value="1"/>
</dbReference>
<dbReference type="PANTHER" id="PTHR11575:SF24">
    <property type="entry name" value="5'-NUCLEOTIDASE"/>
    <property type="match status" value="1"/>
</dbReference>
<dbReference type="Proteomes" id="UP000612585">
    <property type="component" value="Unassembled WGS sequence"/>
</dbReference>
<accession>A0A8J3YWT9</accession>
<sequence>MAESVASPRRLRLARHLAVPVLAAAVVALLPLAKSGTSGGTGDTWTPMSPVKVAFEHGGGGGSTVQSHLLGFNDFHGALDPPTGSGATVNGTPAGGSEYLGYWVKKLRAEARQQTPYVYTVAAGDLVGASPLVSAAFHDEPSIEVLNAIGLDISSVGNHEYDEGTKELERLQRGGCHPTDGCQDGDPYRGADFEYLAANVVNKNTGLPHLSPITLRWVGGVLVGFVGMTLKGTPGIVNPAGITTVEFKDEIETANKYADLLKRFLGIKAMVLTIHEGGAQNPPPAVIDPSSCANFAGAITPIVAGLRPEFGVVVSGHTHRFYTCELPNSGGTSVVTSAGTNGQLVTDISMKLDRRTRKFVEVSARNVIAENGVRNPDGTWQTTAPGVFVRNPALVDPKVKTVADKYRTAVAPIANRIVGSISGDITRDVALTSNQESPLGDVIADAQLRYTAASAGAQIALMNPGGIRASLSYANSPGGEAPGQVTYGEAFTVQPFNNLVVTQTLTGAQIKDVLEQQFPTVNGAQVLRILQVSAGFSYTYNSTLPAGSRISNIALNGTPIDPAATYRVTTNDFLANGGDGFTALTGGTNRVTAPGFDVDALVAYLATGPIAPGPANRIARTV</sequence>
<dbReference type="InterPro" id="IPR029052">
    <property type="entry name" value="Metallo-depent_PP-like"/>
</dbReference>
<name>A0A8J3YWT9_9ACTN</name>
<dbReference type="SUPFAM" id="SSF55816">
    <property type="entry name" value="5'-nucleotidase (syn. UDP-sugar hydrolase), C-terminal domain"/>
    <property type="match status" value="1"/>
</dbReference>
<gene>
    <name evidence="3" type="ORF">Vau01_009200</name>
</gene>
<dbReference type="GO" id="GO:0008253">
    <property type="term" value="F:5'-nucleotidase activity"/>
    <property type="evidence" value="ECO:0007669"/>
    <property type="project" value="TreeGrafter"/>
</dbReference>
<dbReference type="GO" id="GO:0009166">
    <property type="term" value="P:nucleotide catabolic process"/>
    <property type="evidence" value="ECO:0007669"/>
    <property type="project" value="InterPro"/>
</dbReference>
<evidence type="ECO:0000313" key="3">
    <source>
        <dbReference type="EMBL" id="GIJ53404.1"/>
    </source>
</evidence>
<dbReference type="Gene3D" id="3.90.780.10">
    <property type="entry name" value="5'-Nucleotidase, C-terminal domain"/>
    <property type="match status" value="1"/>
</dbReference>
<dbReference type="GO" id="GO:0030288">
    <property type="term" value="C:outer membrane-bounded periplasmic space"/>
    <property type="evidence" value="ECO:0007669"/>
    <property type="project" value="TreeGrafter"/>
</dbReference>
<dbReference type="PRINTS" id="PR01607">
    <property type="entry name" value="APYRASEFAMLY"/>
</dbReference>
<dbReference type="SUPFAM" id="SSF56300">
    <property type="entry name" value="Metallo-dependent phosphatases"/>
    <property type="match status" value="1"/>
</dbReference>
<dbReference type="AlphaFoldDB" id="A0A8J3YWT9"/>